<reference evidence="6" key="1">
    <citation type="submission" date="2018-11" db="EMBL/GenBank/DDBJ databases">
        <authorList>
            <consortium name="Pathogen Informatics"/>
        </authorList>
    </citation>
    <scope>NUCLEOTIDE SEQUENCE</scope>
</reference>
<dbReference type="EMBL" id="CAAALY010014517">
    <property type="protein sequence ID" value="VEL12346.1"/>
    <property type="molecule type" value="Genomic_DNA"/>
</dbReference>
<sequence>MAAGLRCVDKFRAHTSSDHDMVVMGQACKLCDDPLKSLEINQGSLLVPWFGDKGLMIDRYDCRGYLADISVYDTDHVLRRAPSLSIEEQDIEKLCDYERYLELREDLPENVSEEGEYVAHKALSA</sequence>
<keyword evidence="3" id="KW-0694">RNA-binding</keyword>
<comment type="caution">
    <text evidence="6">The sequence shown here is derived from an EMBL/GenBank/DDBJ whole genome shotgun (WGS) entry which is preliminary data.</text>
</comment>
<evidence type="ECO:0000256" key="3">
    <source>
        <dbReference type="ARBA" id="ARBA00022884"/>
    </source>
</evidence>
<accession>A0A3S5ABY8</accession>
<dbReference type="Proteomes" id="UP000784294">
    <property type="component" value="Unassembled WGS sequence"/>
</dbReference>
<keyword evidence="1" id="KW-0507">mRNA processing</keyword>
<dbReference type="OrthoDB" id="5836667at2759"/>
<dbReference type="InterPro" id="IPR040397">
    <property type="entry name" value="SWAP"/>
</dbReference>
<evidence type="ECO:0000313" key="7">
    <source>
        <dbReference type="Proteomes" id="UP000784294"/>
    </source>
</evidence>
<organism evidence="6 7">
    <name type="scientific">Protopolystoma xenopodis</name>
    <dbReference type="NCBI Taxonomy" id="117903"/>
    <lineage>
        <taxon>Eukaryota</taxon>
        <taxon>Metazoa</taxon>
        <taxon>Spiralia</taxon>
        <taxon>Lophotrochozoa</taxon>
        <taxon>Platyhelminthes</taxon>
        <taxon>Monogenea</taxon>
        <taxon>Polyopisthocotylea</taxon>
        <taxon>Polystomatidea</taxon>
        <taxon>Polystomatidae</taxon>
        <taxon>Protopolystoma</taxon>
    </lineage>
</organism>
<dbReference type="PANTHER" id="PTHR13161">
    <property type="entry name" value="SPLICING FACTOR SUPPRESSOR OF WHITE APRICOT"/>
    <property type="match status" value="1"/>
</dbReference>
<dbReference type="InterPro" id="IPR019147">
    <property type="entry name" value="SWAP_N_domain"/>
</dbReference>
<dbReference type="AlphaFoldDB" id="A0A3S5ABY8"/>
<dbReference type="GO" id="GO:0003723">
    <property type="term" value="F:RNA binding"/>
    <property type="evidence" value="ECO:0007669"/>
    <property type="project" value="UniProtKB-KW"/>
</dbReference>
<feature type="domain" description="Suppressor of white apricot N-terminal" evidence="5">
    <location>
        <begin position="19"/>
        <end position="125"/>
    </location>
</feature>
<protein>
    <recommendedName>
        <fullName evidence="5">Suppressor of white apricot N-terminal domain-containing protein</fullName>
    </recommendedName>
</protein>
<keyword evidence="7" id="KW-1185">Reference proteome</keyword>
<evidence type="ECO:0000256" key="1">
    <source>
        <dbReference type="ARBA" id="ARBA00022664"/>
    </source>
</evidence>
<evidence type="ECO:0000256" key="2">
    <source>
        <dbReference type="ARBA" id="ARBA00022737"/>
    </source>
</evidence>
<name>A0A3S5ABY8_9PLAT</name>
<dbReference type="Pfam" id="PF09750">
    <property type="entry name" value="DRY_EERY"/>
    <property type="match status" value="1"/>
</dbReference>
<dbReference type="PANTHER" id="PTHR13161:SF15">
    <property type="entry name" value="SPLICING FACTOR, SUPPRESSOR OF WHITE-APRICOT HOMOLOG"/>
    <property type="match status" value="1"/>
</dbReference>
<evidence type="ECO:0000259" key="5">
    <source>
        <dbReference type="SMART" id="SM01141"/>
    </source>
</evidence>
<proteinExistence type="predicted"/>
<evidence type="ECO:0000256" key="4">
    <source>
        <dbReference type="ARBA" id="ARBA00023187"/>
    </source>
</evidence>
<dbReference type="GO" id="GO:0000395">
    <property type="term" value="P:mRNA 5'-splice site recognition"/>
    <property type="evidence" value="ECO:0007669"/>
    <property type="project" value="TreeGrafter"/>
</dbReference>
<dbReference type="SMART" id="SM01141">
    <property type="entry name" value="DRY_EERY"/>
    <property type="match status" value="1"/>
</dbReference>
<keyword evidence="4" id="KW-0508">mRNA splicing</keyword>
<keyword evidence="2" id="KW-0677">Repeat</keyword>
<evidence type="ECO:0000313" key="6">
    <source>
        <dbReference type="EMBL" id="VEL12346.1"/>
    </source>
</evidence>
<gene>
    <name evidence="6" type="ORF">PXEA_LOCUS5786</name>
</gene>